<feature type="compositionally biased region" description="Basic and acidic residues" evidence="1">
    <location>
        <begin position="1413"/>
        <end position="1443"/>
    </location>
</feature>
<accession>A0A8J3WXX6</accession>
<dbReference type="Pfam" id="PF08751">
    <property type="entry name" value="TrwC"/>
    <property type="match status" value="1"/>
</dbReference>
<dbReference type="NCBIfam" id="NF041492">
    <property type="entry name" value="MobF"/>
    <property type="match status" value="1"/>
</dbReference>
<name>A0A8J3WXX6_9ACTN</name>
<dbReference type="InterPro" id="IPR027417">
    <property type="entry name" value="P-loop_NTPase"/>
</dbReference>
<dbReference type="EMBL" id="BOOK01000077">
    <property type="protein sequence ID" value="GII05740.1"/>
    <property type="molecule type" value="Genomic_DNA"/>
</dbReference>
<feature type="compositionally biased region" description="Low complexity" evidence="1">
    <location>
        <begin position="1465"/>
        <end position="1479"/>
    </location>
</feature>
<feature type="compositionally biased region" description="Basic and acidic residues" evidence="1">
    <location>
        <begin position="1480"/>
        <end position="1537"/>
    </location>
</feature>
<feature type="domain" description="TrwC relaxase" evidence="2">
    <location>
        <begin position="11"/>
        <end position="381"/>
    </location>
</feature>
<evidence type="ECO:0000313" key="3">
    <source>
        <dbReference type="EMBL" id="GII05740.1"/>
    </source>
</evidence>
<dbReference type="Gene3D" id="3.40.50.300">
    <property type="entry name" value="P-loop containing nucleotide triphosphate hydrolases"/>
    <property type="match status" value="2"/>
</dbReference>
<dbReference type="Proteomes" id="UP000634476">
    <property type="component" value="Unassembled WGS sequence"/>
</dbReference>
<proteinExistence type="predicted"/>
<feature type="compositionally biased region" description="Basic and acidic residues" evidence="1">
    <location>
        <begin position="939"/>
        <end position="953"/>
    </location>
</feature>
<gene>
    <name evidence="3" type="ORF">Pta02_77480</name>
</gene>
<dbReference type="SUPFAM" id="SSF55464">
    <property type="entry name" value="Origin of replication-binding domain, RBD-like"/>
    <property type="match status" value="1"/>
</dbReference>
<keyword evidence="4" id="KW-1185">Reference proteome</keyword>
<organism evidence="3 4">
    <name type="scientific">Planobispora takensis</name>
    <dbReference type="NCBI Taxonomy" id="1367882"/>
    <lineage>
        <taxon>Bacteria</taxon>
        <taxon>Bacillati</taxon>
        <taxon>Actinomycetota</taxon>
        <taxon>Actinomycetes</taxon>
        <taxon>Streptosporangiales</taxon>
        <taxon>Streptosporangiaceae</taxon>
        <taxon>Planobispora</taxon>
    </lineage>
</organism>
<feature type="region of interest" description="Disordered" evidence="1">
    <location>
        <begin position="354"/>
        <end position="375"/>
    </location>
</feature>
<evidence type="ECO:0000259" key="2">
    <source>
        <dbReference type="Pfam" id="PF08751"/>
    </source>
</evidence>
<reference evidence="3" key="1">
    <citation type="submission" date="2021-01" db="EMBL/GenBank/DDBJ databases">
        <title>Whole genome shotgun sequence of Planobispora takensis NBRC 109077.</title>
        <authorList>
            <person name="Komaki H."/>
            <person name="Tamura T."/>
        </authorList>
    </citation>
    <scope>NUCLEOTIDE SEQUENCE</scope>
    <source>
        <strain evidence="3">NBRC 109077</strain>
    </source>
</reference>
<dbReference type="RefSeq" id="WP_203879945.1">
    <property type="nucleotide sequence ID" value="NZ_BOOK01000077.1"/>
</dbReference>
<dbReference type="InterPro" id="IPR014862">
    <property type="entry name" value="TrwC"/>
</dbReference>
<protein>
    <recommendedName>
        <fullName evidence="2">TrwC relaxase domain-containing protein</fullName>
    </recommendedName>
</protein>
<evidence type="ECO:0000256" key="1">
    <source>
        <dbReference type="SAM" id="MobiDB-lite"/>
    </source>
</evidence>
<feature type="region of interest" description="Disordered" evidence="1">
    <location>
        <begin position="939"/>
        <end position="968"/>
    </location>
</feature>
<dbReference type="Gene3D" id="2.30.30.940">
    <property type="match status" value="1"/>
</dbReference>
<dbReference type="SUPFAM" id="SSF52540">
    <property type="entry name" value="P-loop containing nucleoside triphosphate hydrolases"/>
    <property type="match status" value="2"/>
</dbReference>
<evidence type="ECO:0000313" key="4">
    <source>
        <dbReference type="Proteomes" id="UP000634476"/>
    </source>
</evidence>
<comment type="caution">
    <text evidence="3">The sequence shown here is derived from an EMBL/GenBank/DDBJ whole genome shotgun (WGS) entry which is preliminary data.</text>
</comment>
<feature type="region of interest" description="Disordered" evidence="1">
    <location>
        <begin position="1406"/>
        <end position="1553"/>
    </location>
</feature>
<sequence length="1553" mass="172276">MLSIAPGYDPRYLTRQVGKGCENYYLSATIEHGEPPGRWWGRGAEALGLEPGSVVDGPVMEKLYEHFLDPRDADFLDDSVPDEEKARLGRRKSVFQSWETIYAKRLAAEPEATDERREQIRITAKKDARQAVIHHDATFSPQKSITAVHAGLLAAANEAERVGKSALAAQYRQAADVTWEGVRIGAEASLRYLQEHAGEARAGYHGKDTAGRTTGRWVEANQWVVARFEQHTNRDGDPQLHVHQAILNRQLCADGRWRALDGKAIYRARPAAAVHGERVMTEYLARRLGLEFRSRPDGNGREVVGVSPELIAEFSTRRAAVSQHIEQQVEAYVAKYGRAPTARQLFTMGQIATKDTKRAKTKSPDAPSPAEQLRSWEERTRAREIQQLSQIPGKVLGRLRQGRAAAQAQALGDAELAKVIQAAVADAQREKAEFSRFEITRFIDRHLPDYLGGLHPERVEAVLEELTDAALNPAGPAGVRLLTAPDVVHLPESLRRADGRSIYQVQACERYVTVDQLDREAALTASALAGGAPRLSAERVAELIGLTHEQAELAALDARTAAPEGIKRLFADQANAVLGIATSSRRTDVLLGAAGTGKSRTVAALAEVWRAGTGTPVLGLTTAQNAAGVLRGEGLDEASNIALWLTQMHNGQVRLVAGQLIVVDEASMVTTEHLELIQRYADRYGAKVVWAGDVAQLSAPEAGGAMRHLVTIGGAEELHTVVRFRAEWEREASVQLRDGLADALIEYDQRGRLQDGTREEMETAAYQGFLADHLDGKSSLLLAPTNDKAAELAGRVREELVALKKVSPEGTRLHDGNTAGRGDLIVTRENVRDENGEYTYLNRDVMRVDHASPDGRILARLVNADGTYGNIVTLDPEYVRDHVELAYAGTVHAAQGRNVYRCHSLVDDSGSREMLYVMLTRGTDGNYAYVVVDRSREADLRPGPEQAQERAKELLGSQAERTAAEREPLEGRAQGDRFTVLSGILERENASKTAIEAMIEEGERPRNLGHLGSMWIDQIRSTTAEAYITQAEQSGALSASEAARLRDDEATDTLGRLLRTLEMSGKDAGAIFEAAIRERELDTADSVAQTLHWRITQAGAERGIDVTRLEVSEEQIRGTWRERTPSVGIPEIDRLLGETAARMEVRQAELGQDALERPPAWLTQAIGEPHPEDVIERGAWAERAGRIMAYREQYGYETTTEAIGPAPSRANPEARAAWWAAHDAMGRPDTSREISGATDGELWVLRARYEREARWAPPHVGEELRQTSVQAREREAEGIRLRAQARSLQAHNPESAAALEGRARGQEALAHGLKQRVTSLTEVHEARTLWHKTTEAVRSLAMRADAELRRREHIDERLLPPLHVDQAEARERIEQQRQEVERAKAPAVAKGQLTLNLGPKIERAAERAAAWAEPEKDEQQRQDVEREQEIERERQRQDVERKQMPGQQALELFGVRSVEREADPALAEALETARAARAITEAREAERGEPEQEHQRSERSRQVDAQSIERERQRAAMERSALEEREHGRADREREQQYRTPSYDEGPELGRGR</sequence>
<dbReference type="Pfam" id="PF13604">
    <property type="entry name" value="AAA_30"/>
    <property type="match status" value="1"/>
</dbReference>